<accession>A0A1I3MFW8</accession>
<reference evidence="2 3" key="1">
    <citation type="submission" date="2016-10" db="EMBL/GenBank/DDBJ databases">
        <authorList>
            <person name="de Groot N.N."/>
        </authorList>
    </citation>
    <scope>NUCLEOTIDE SEQUENCE [LARGE SCALE GENOMIC DNA]</scope>
    <source>
        <strain evidence="2 3">SP2</strain>
    </source>
</reference>
<proteinExistence type="predicted"/>
<keyword evidence="1" id="KW-1133">Transmembrane helix</keyword>
<evidence type="ECO:0000256" key="1">
    <source>
        <dbReference type="SAM" id="Phobius"/>
    </source>
</evidence>
<dbReference type="AlphaFoldDB" id="A0A1I3MFW8"/>
<evidence type="ECO:0000313" key="3">
    <source>
        <dbReference type="Proteomes" id="UP000182829"/>
    </source>
</evidence>
<organism evidence="2 3">
    <name type="scientific">Natronobacterium gregoryi</name>
    <dbReference type="NCBI Taxonomy" id="44930"/>
    <lineage>
        <taxon>Archaea</taxon>
        <taxon>Methanobacteriati</taxon>
        <taxon>Methanobacteriota</taxon>
        <taxon>Stenosarchaea group</taxon>
        <taxon>Halobacteria</taxon>
        <taxon>Halobacteriales</taxon>
        <taxon>Natrialbaceae</taxon>
        <taxon>Natronobacterium</taxon>
    </lineage>
</organism>
<gene>
    <name evidence="2" type="ORF">SAMN05443661_110137</name>
</gene>
<feature type="transmembrane region" description="Helical" evidence="1">
    <location>
        <begin position="41"/>
        <end position="62"/>
    </location>
</feature>
<dbReference type="RefSeq" id="WP_005576703.1">
    <property type="nucleotide sequence ID" value="NZ_FORO01000010.1"/>
</dbReference>
<keyword evidence="1" id="KW-0472">Membrane</keyword>
<dbReference type="EMBL" id="FORO01000010">
    <property type="protein sequence ID" value="SFI96004.1"/>
    <property type="molecule type" value="Genomic_DNA"/>
</dbReference>
<evidence type="ECO:0000313" key="2">
    <source>
        <dbReference type="EMBL" id="SFI96004.1"/>
    </source>
</evidence>
<sequence>MGRSVADPIEELARWTILYIVSLLTVPIAAVWVWFQLDGHWIMFVLLAALIVIILFATSRAVNSSDVAASE</sequence>
<keyword evidence="1" id="KW-0812">Transmembrane</keyword>
<name>A0A1I3MFW8_9EURY</name>
<dbReference type="Proteomes" id="UP000182829">
    <property type="component" value="Unassembled WGS sequence"/>
</dbReference>
<protein>
    <submittedName>
        <fullName evidence="2">Uncharacterized protein</fullName>
    </submittedName>
</protein>
<dbReference type="GeneID" id="14209477"/>
<feature type="transmembrane region" description="Helical" evidence="1">
    <location>
        <begin position="12"/>
        <end position="35"/>
    </location>
</feature>